<protein>
    <submittedName>
        <fullName evidence="2">Biofilm regulator BssS</fullName>
    </submittedName>
    <submittedName>
        <fullName evidence="3">DUF4226 domain-containing protein</fullName>
    </submittedName>
</protein>
<gene>
    <name evidence="3" type="ORF">H7I77_09855</name>
    <name evidence="2" type="ORF">RMCN_0839</name>
</gene>
<dbReference type="InterPro" id="IPR019710">
    <property type="entry name" value="DUF4226"/>
</dbReference>
<evidence type="ECO:0000313" key="2">
    <source>
        <dbReference type="EMBL" id="GAT07706.1"/>
    </source>
</evidence>
<evidence type="ECO:0000256" key="1">
    <source>
        <dbReference type="SAM" id="MobiDB-lite"/>
    </source>
</evidence>
<keyword evidence="4" id="KW-1185">Reference proteome</keyword>
<proteinExistence type="predicted"/>
<dbReference type="EMBL" id="JACKTI010000029">
    <property type="protein sequence ID" value="MCV7023650.1"/>
    <property type="molecule type" value="Genomic_DNA"/>
</dbReference>
<feature type="compositionally biased region" description="Low complexity" evidence="1">
    <location>
        <begin position="288"/>
        <end position="304"/>
    </location>
</feature>
<feature type="compositionally biased region" description="Pro residues" evidence="1">
    <location>
        <begin position="99"/>
        <end position="118"/>
    </location>
</feature>
<dbReference type="Proteomes" id="UP000069773">
    <property type="component" value="Unassembled WGS sequence"/>
</dbReference>
<accession>A0AAW5SHM2</accession>
<reference evidence="2 4" key="1">
    <citation type="journal article" date="2016" name="Genome Announc.">
        <title>Draft Genome Sequences of Five Rapidly Growing Mycobacterium Species, M. thermoresistibile, M. fortuitum subsp. acetamidolyticum, M. canariasense, M. brisbanense, and M. novocastrense.</title>
        <authorList>
            <person name="Katahira K."/>
            <person name="Ogura Y."/>
            <person name="Gotoh Y."/>
            <person name="Hayashi T."/>
        </authorList>
    </citation>
    <scope>NUCLEOTIDE SEQUENCE [LARGE SCALE GENOMIC DNA]</scope>
    <source>
        <strain evidence="2 4">JCM18114</strain>
    </source>
</reference>
<name>A0AAW5SHM2_MYCNV</name>
<feature type="compositionally biased region" description="Gly residues" evidence="1">
    <location>
        <begin position="331"/>
        <end position="346"/>
    </location>
</feature>
<feature type="compositionally biased region" description="Gly residues" evidence="1">
    <location>
        <begin position="305"/>
        <end position="315"/>
    </location>
</feature>
<reference evidence="3" key="2">
    <citation type="submission" date="2020-07" db="EMBL/GenBank/DDBJ databases">
        <authorList>
            <person name="Pettersson B.M.F."/>
            <person name="Behra P.R.K."/>
            <person name="Ramesh M."/>
            <person name="Das S."/>
            <person name="Dasgupta S."/>
            <person name="Kirsebom L.A."/>
        </authorList>
    </citation>
    <scope>NUCLEOTIDE SEQUENCE</scope>
    <source>
        <strain evidence="3">DSM 44203</strain>
    </source>
</reference>
<dbReference type="AlphaFoldDB" id="A0AAW5SHM2"/>
<organism evidence="3 5">
    <name type="scientific">Mycolicibacterium novocastrense</name>
    <name type="common">Mycobacterium novocastrense</name>
    <dbReference type="NCBI Taxonomy" id="59813"/>
    <lineage>
        <taxon>Bacteria</taxon>
        <taxon>Bacillati</taxon>
        <taxon>Actinomycetota</taxon>
        <taxon>Actinomycetes</taxon>
        <taxon>Mycobacteriales</taxon>
        <taxon>Mycobacteriaceae</taxon>
        <taxon>Mycolicibacterium</taxon>
    </lineage>
</organism>
<sequence>MGSYDDLRHIIKHIAEETGDPNAWQQGLTPQQIRDVNGWLNSDGAGFRGYRDPETGVVYEDRSHQNSSVNPAVPDDALDRIRNMHPELFNPETKAAVMPAPPPAAPAPPPAAPAPPGPSGGDADAQQGEGAEAIKKLEDSLKGQNSKVAEADRTLAAAVLNAFSNTVEGKQKLAVLQQSIEDAVNRQTALDTPMGAREFQKFLLSKQKEIIDVVAEADLDDKSKREILAGLYALNAAPHPEKADESDPNAKNAGEQADGAGNGGGDNAGAGAGAGTTPPAGSNVGATGDPLADLLGDPLLSDPGLLGGDPLGGMGSQLPQMPMPTMPSMPGLGGGGLPGLFGGGGAPAASGLSDLLKPKDNTDEPDPVASLLDDPLLGAPPEGSEGSEQPQSPLDPDKPEGEKAEDDKPNNEQPTSGAPVPGPLAPPVPPGTGPTEVHLPNGQTVTAPNPQLANVTKAISEGTPIADAFRQNGMTIAPPGAAVPNPMDPSRLTMGAVGQFTDHQVYAINKDLAFIDGQIRPISDVNGRPGFLGWMPPPELPAAPLAPPTTSTPADPAAPTSTPTANNNTGTGTTLLTPTGQR</sequence>
<feature type="region of interest" description="Disordered" evidence="1">
    <location>
        <begin position="534"/>
        <end position="582"/>
    </location>
</feature>
<evidence type="ECO:0000313" key="4">
    <source>
        <dbReference type="Proteomes" id="UP000069773"/>
    </source>
</evidence>
<dbReference type="Pfam" id="PF10774">
    <property type="entry name" value="DUF4226"/>
    <property type="match status" value="1"/>
</dbReference>
<feature type="compositionally biased region" description="Pro residues" evidence="1">
    <location>
        <begin position="535"/>
        <end position="547"/>
    </location>
</feature>
<reference evidence="3" key="3">
    <citation type="journal article" date="2022" name="BMC Genomics">
        <title>Comparative genome analysis of mycobacteria focusing on tRNA and non-coding RNA.</title>
        <authorList>
            <person name="Behra P.R.K."/>
            <person name="Pettersson B.M.F."/>
            <person name="Ramesh M."/>
            <person name="Das S."/>
            <person name="Dasgupta S."/>
            <person name="Kirsebom L.A."/>
        </authorList>
    </citation>
    <scope>NUCLEOTIDE SEQUENCE</scope>
    <source>
        <strain evidence="3">DSM 44203</strain>
    </source>
</reference>
<feature type="compositionally biased region" description="Low complexity" evidence="1">
    <location>
        <begin position="548"/>
        <end position="582"/>
    </location>
</feature>
<dbReference type="EMBL" id="BCTA01000013">
    <property type="protein sequence ID" value="GAT07706.1"/>
    <property type="molecule type" value="Genomic_DNA"/>
</dbReference>
<evidence type="ECO:0000313" key="3">
    <source>
        <dbReference type="EMBL" id="MCV7023650.1"/>
    </source>
</evidence>
<comment type="caution">
    <text evidence="3">The sequence shown here is derived from an EMBL/GenBank/DDBJ whole genome shotgun (WGS) entry which is preliminary data.</text>
</comment>
<dbReference type="Proteomes" id="UP001207528">
    <property type="component" value="Unassembled WGS sequence"/>
</dbReference>
<feature type="region of interest" description="Disordered" evidence="1">
    <location>
        <begin position="94"/>
        <end position="129"/>
    </location>
</feature>
<feature type="compositionally biased region" description="Basic and acidic residues" evidence="1">
    <location>
        <begin position="395"/>
        <end position="410"/>
    </location>
</feature>
<feature type="compositionally biased region" description="Pro residues" evidence="1">
    <location>
        <begin position="420"/>
        <end position="432"/>
    </location>
</feature>
<evidence type="ECO:0000313" key="5">
    <source>
        <dbReference type="Proteomes" id="UP001207528"/>
    </source>
</evidence>
<dbReference type="RefSeq" id="WP_067387519.1">
    <property type="nucleotide sequence ID" value="NZ_BCTA01000013.1"/>
</dbReference>
<feature type="region of interest" description="Disordered" evidence="1">
    <location>
        <begin position="238"/>
        <end position="449"/>
    </location>
</feature>
<feature type="compositionally biased region" description="Gly residues" evidence="1">
    <location>
        <begin position="260"/>
        <end position="274"/>
    </location>
</feature>